<dbReference type="STRING" id="157652.A0A371F6L2"/>
<name>A0A371F6L2_MUCPR</name>
<protein>
    <submittedName>
        <fullName evidence="1">Mitochondrial protein</fullName>
    </submittedName>
</protein>
<dbReference type="Proteomes" id="UP000257109">
    <property type="component" value="Unassembled WGS sequence"/>
</dbReference>
<organism evidence="1 2">
    <name type="scientific">Mucuna pruriens</name>
    <name type="common">Velvet bean</name>
    <name type="synonym">Dolichos pruriens</name>
    <dbReference type="NCBI Taxonomy" id="157652"/>
    <lineage>
        <taxon>Eukaryota</taxon>
        <taxon>Viridiplantae</taxon>
        <taxon>Streptophyta</taxon>
        <taxon>Embryophyta</taxon>
        <taxon>Tracheophyta</taxon>
        <taxon>Spermatophyta</taxon>
        <taxon>Magnoliopsida</taxon>
        <taxon>eudicotyledons</taxon>
        <taxon>Gunneridae</taxon>
        <taxon>Pentapetalae</taxon>
        <taxon>rosids</taxon>
        <taxon>fabids</taxon>
        <taxon>Fabales</taxon>
        <taxon>Fabaceae</taxon>
        <taxon>Papilionoideae</taxon>
        <taxon>50 kb inversion clade</taxon>
        <taxon>NPAAA clade</taxon>
        <taxon>indigoferoid/millettioid clade</taxon>
        <taxon>Phaseoleae</taxon>
        <taxon>Mucuna</taxon>
    </lineage>
</organism>
<sequence>MANIKRAFIARFGTIQVENQYERLVELKQMGRVEDYNNSMIFKACPFLFFSIVQDNPLNIPPGVLAPIVASAPPPLLTYRRQTQLLHTVPSINPPTSSPTPTAFPPMSPAPELIIALHKGEAMADPNCSQIGPDDHIDYFKARLVDNDELGRGVLYEDKGNAKIIYYFDADWARSSSNRRSTYGYCVLIGGNMISWRSKKHNIVVRSSTTVEYHAMAAVACEITWRRQLLQQLNFEDIQNTTYICNNQRKAPVHPLRLYQEFQVDLSRMQSYLDLEE</sequence>
<feature type="non-terminal residue" evidence="1">
    <location>
        <position position="1"/>
    </location>
</feature>
<dbReference type="PANTHER" id="PTHR11439:SF484">
    <property type="entry name" value="REVERSE TRANSCRIPTASE TY1_COPIA-TYPE DOMAIN-CONTAINING PROTEIN"/>
    <property type="match status" value="1"/>
</dbReference>
<keyword evidence="2" id="KW-1185">Reference proteome</keyword>
<dbReference type="CDD" id="cd09272">
    <property type="entry name" value="RNase_HI_RT_Ty1"/>
    <property type="match status" value="1"/>
</dbReference>
<accession>A0A371F6L2</accession>
<dbReference type="PANTHER" id="PTHR11439">
    <property type="entry name" value="GAG-POL-RELATED RETROTRANSPOSON"/>
    <property type="match status" value="1"/>
</dbReference>
<reference evidence="1" key="1">
    <citation type="submission" date="2018-05" db="EMBL/GenBank/DDBJ databases">
        <title>Draft genome of Mucuna pruriens seed.</title>
        <authorList>
            <person name="Nnadi N.E."/>
            <person name="Vos R."/>
            <person name="Hasami M.H."/>
            <person name="Devisetty U.K."/>
            <person name="Aguiy J.C."/>
        </authorList>
    </citation>
    <scope>NUCLEOTIDE SEQUENCE [LARGE SCALE GENOMIC DNA]</scope>
    <source>
        <strain evidence="1">JCA_2017</strain>
    </source>
</reference>
<evidence type="ECO:0000313" key="1">
    <source>
        <dbReference type="EMBL" id="RDX73803.1"/>
    </source>
</evidence>
<dbReference type="AlphaFoldDB" id="A0A371F6L2"/>
<proteinExistence type="predicted"/>
<gene>
    <name evidence="1" type="ORF">CR513_46530</name>
</gene>
<dbReference type="EMBL" id="QJKJ01010405">
    <property type="protein sequence ID" value="RDX73803.1"/>
    <property type="molecule type" value="Genomic_DNA"/>
</dbReference>
<dbReference type="OrthoDB" id="5919797at2759"/>
<comment type="caution">
    <text evidence="1">The sequence shown here is derived from an EMBL/GenBank/DDBJ whole genome shotgun (WGS) entry which is preliminary data.</text>
</comment>
<evidence type="ECO:0000313" key="2">
    <source>
        <dbReference type="Proteomes" id="UP000257109"/>
    </source>
</evidence>